<protein>
    <recommendedName>
        <fullName evidence="3">Carboxylic ester hydrolase</fullName>
        <ecNumber evidence="3">3.1.1.-</ecNumber>
    </recommendedName>
</protein>
<keyword evidence="2 3" id="KW-0378">Hydrolase</keyword>
<dbReference type="InterPro" id="IPR019826">
    <property type="entry name" value="Carboxylesterase_B_AS"/>
</dbReference>
<dbReference type="PANTHER" id="PTHR11559">
    <property type="entry name" value="CARBOXYLESTERASE"/>
    <property type="match status" value="1"/>
</dbReference>
<keyword evidence="3" id="KW-0732">Signal</keyword>
<dbReference type="Proteomes" id="UP000184608">
    <property type="component" value="Unassembled WGS sequence"/>
</dbReference>
<dbReference type="GO" id="GO:0016787">
    <property type="term" value="F:hydrolase activity"/>
    <property type="evidence" value="ECO:0007669"/>
    <property type="project" value="UniProtKB-KW"/>
</dbReference>
<evidence type="ECO:0000256" key="3">
    <source>
        <dbReference type="RuleBase" id="RU361235"/>
    </source>
</evidence>
<dbReference type="RefSeq" id="WP_217653272.1">
    <property type="nucleotide sequence ID" value="NZ_FQXZ01000004.1"/>
</dbReference>
<dbReference type="EMBL" id="FQXZ01000004">
    <property type="protein sequence ID" value="SHH67661.1"/>
    <property type="molecule type" value="Genomic_DNA"/>
</dbReference>
<feature type="signal peptide" evidence="3">
    <location>
        <begin position="1"/>
        <end position="21"/>
    </location>
</feature>
<sequence length="519" mass="56836">MKLKVLLISLISLCCTVPAQSATTNMKTEVSKKEVSTTVVNTALGQVKGVVENGIAEFRSVPYAVNPFEGTRRFQAPEKVQPWHGVLDATRYKAPVPQPDRGKETVLLGAPGDLTLNILAPVKTAKKLPVMVWIPGGAFIRENASDAMYRGESFVRDGVIVVTVNYRVGIDGFMHIPGAPDNRGILDQIAALEWVQSHIASFGGDPEQVTLAGQSAGAECVAILSGIPRTKGLFRRVIMQSSPVQTVTLAQSERVAQTVGKLLGIKPTTENLARVPFAELVKAVVQTGKEIKDRSQWGMMSWGGTAFLPVIDQSLLTGTLTGNLAHHADPSVSVLIGSTEQESRLYLVPNGQIDKVHMSDSLQLIHDLNMDADIIKTYKKGNPTVGDVYAALLSDYTFRMPTQHIAQTLVNHGNAVWVYDFAWRSPAFNNRLGAAHLVDVPFAFDTTEAPKSKVFLGDHPPQSLIRDMHTTWVRFIQTGQAGWSVYQSQERRVMRFDGQSAEVKDPGKAIRLLWESYPF</sequence>
<evidence type="ECO:0000313" key="5">
    <source>
        <dbReference type="EMBL" id="SHH67661.1"/>
    </source>
</evidence>
<feature type="chain" id="PRO_5009735449" description="Carboxylic ester hydrolase" evidence="3">
    <location>
        <begin position="22"/>
        <end position="519"/>
    </location>
</feature>
<dbReference type="STRING" id="1216006.VA7868_00207"/>
<dbReference type="InterPro" id="IPR029058">
    <property type="entry name" value="AB_hydrolase_fold"/>
</dbReference>
<dbReference type="SUPFAM" id="SSF53474">
    <property type="entry name" value="alpha/beta-Hydrolases"/>
    <property type="match status" value="1"/>
</dbReference>
<accession>A0A1M5UXC5</accession>
<name>A0A1M5UXC5_9VIBR</name>
<evidence type="ECO:0000259" key="4">
    <source>
        <dbReference type="Pfam" id="PF00135"/>
    </source>
</evidence>
<dbReference type="InterPro" id="IPR050309">
    <property type="entry name" value="Type-B_Carboxylest/Lipase"/>
</dbReference>
<evidence type="ECO:0000313" key="6">
    <source>
        <dbReference type="Proteomes" id="UP000184608"/>
    </source>
</evidence>
<dbReference type="Pfam" id="PF00135">
    <property type="entry name" value="COesterase"/>
    <property type="match status" value="1"/>
</dbReference>
<dbReference type="EC" id="3.1.1.-" evidence="3"/>
<dbReference type="InterPro" id="IPR002018">
    <property type="entry name" value="CarbesteraseB"/>
</dbReference>
<dbReference type="AlphaFoldDB" id="A0A1M5UXC5"/>
<dbReference type="Gene3D" id="3.40.50.1820">
    <property type="entry name" value="alpha/beta hydrolase"/>
    <property type="match status" value="1"/>
</dbReference>
<comment type="similarity">
    <text evidence="1 3">Belongs to the type-B carboxylesterase/lipase family.</text>
</comment>
<keyword evidence="6" id="KW-1185">Reference proteome</keyword>
<gene>
    <name evidence="5" type="ORF">VA7868_00207</name>
</gene>
<evidence type="ECO:0000256" key="1">
    <source>
        <dbReference type="ARBA" id="ARBA00005964"/>
    </source>
</evidence>
<organism evidence="5 6">
    <name type="scientific">Vibrio aerogenes CECT 7868</name>
    <dbReference type="NCBI Taxonomy" id="1216006"/>
    <lineage>
        <taxon>Bacteria</taxon>
        <taxon>Pseudomonadati</taxon>
        <taxon>Pseudomonadota</taxon>
        <taxon>Gammaproteobacteria</taxon>
        <taxon>Vibrionales</taxon>
        <taxon>Vibrionaceae</taxon>
        <taxon>Vibrio</taxon>
    </lineage>
</organism>
<feature type="domain" description="Carboxylesterase type B" evidence="4">
    <location>
        <begin position="37"/>
        <end position="505"/>
    </location>
</feature>
<proteinExistence type="inferred from homology"/>
<reference evidence="5 6" key="1">
    <citation type="submission" date="2016-11" db="EMBL/GenBank/DDBJ databases">
        <authorList>
            <person name="Jaros S."/>
            <person name="Januszkiewicz K."/>
            <person name="Wedrychowicz H."/>
        </authorList>
    </citation>
    <scope>NUCLEOTIDE SEQUENCE [LARGE SCALE GENOMIC DNA]</scope>
    <source>
        <strain evidence="5 6">CECT 7868</strain>
    </source>
</reference>
<evidence type="ECO:0000256" key="2">
    <source>
        <dbReference type="ARBA" id="ARBA00022801"/>
    </source>
</evidence>
<dbReference type="PROSITE" id="PS00122">
    <property type="entry name" value="CARBOXYLESTERASE_B_1"/>
    <property type="match status" value="1"/>
</dbReference>